<keyword evidence="1" id="KW-0732">Signal</keyword>
<feature type="signal peptide" evidence="1">
    <location>
        <begin position="1"/>
        <end position="18"/>
    </location>
</feature>
<proteinExistence type="predicted"/>
<gene>
    <name evidence="2" type="ORF">ACHAWO_012622</name>
</gene>
<protein>
    <submittedName>
        <fullName evidence="2">Uncharacterized protein</fullName>
    </submittedName>
</protein>
<evidence type="ECO:0000313" key="3">
    <source>
        <dbReference type="Proteomes" id="UP001530400"/>
    </source>
</evidence>
<dbReference type="PANTHER" id="PTHR20961">
    <property type="entry name" value="GLYCOSYLTRANSFERASE"/>
    <property type="match status" value="1"/>
</dbReference>
<organism evidence="2 3">
    <name type="scientific">Cyclotella atomus</name>
    <dbReference type="NCBI Taxonomy" id="382360"/>
    <lineage>
        <taxon>Eukaryota</taxon>
        <taxon>Sar</taxon>
        <taxon>Stramenopiles</taxon>
        <taxon>Ochrophyta</taxon>
        <taxon>Bacillariophyta</taxon>
        <taxon>Coscinodiscophyceae</taxon>
        <taxon>Thalassiosirophycidae</taxon>
        <taxon>Stephanodiscales</taxon>
        <taxon>Stephanodiscaceae</taxon>
        <taxon>Cyclotella</taxon>
    </lineage>
</organism>
<dbReference type="Proteomes" id="UP001530400">
    <property type="component" value="Unassembled WGS sequence"/>
</dbReference>
<dbReference type="PANTHER" id="PTHR20961:SF140">
    <property type="entry name" value="GLYCOSYLTRANSFERASE"/>
    <property type="match status" value="1"/>
</dbReference>
<comment type="caution">
    <text evidence="2">The sequence shown here is derived from an EMBL/GenBank/DDBJ whole genome shotgun (WGS) entry which is preliminary data.</text>
</comment>
<keyword evidence="3" id="KW-1185">Reference proteome</keyword>
<evidence type="ECO:0000256" key="1">
    <source>
        <dbReference type="SAM" id="SignalP"/>
    </source>
</evidence>
<sequence>MPRFNARLPLLAITLVFATVNYQFNWKYDDPSVMVTNDEELQRILGMAPPKHHDIGPVFDNTSQLLSPESLVSKPANEGNGPNLEQMISAMFAHKPMQKRTGVAWNGWPKQSATDDPNKNWWRQSKMCFEVDNICHMRSTNGWFYYEPQLKQQVLFQPSMQLRFESLKYDGKQFAERRINITVDASNKSDNITFMDIHTFQNNDETCKISPIPTHVVLQSLFNFMIGEFYVRTLSPLHLLMTSHLIADGTNPLPQDQDIQFYVHLSHGGQKFYDGHKLLLSGMLSKENAAEVKAMLDLFDVSETDELDGASSDCECFEKMVFCGYDVYQNDTTTKSSKEDLPTPDSSLDYTLWNAAHTASDLDRLGYCDRDYISKGIYSCKEWADLRHFLASNFPKRFPSLNHDILRYRKDVLVRNRFVESTYNGTTTEWKFVGLAQRSYRRSWLNLHDVMQECNSLYQEKQLKVVCVEINVEKTITTYEQLVLHQSVDSLIGVHGAQMTQAVLLPQHGDVLELLPWVPKNYTIRGEWVQTRHFPTPLGVIYHNTDLNHLGYSLGRASVPLCEGVGGLGSEEEKKCLTNTTNRKQFVWDSRDFNVDPAIILQYIEHFLLVSDDAKKCSELAHALDGDFVLYNVWCEADDVTNSSDSKLTLKHYYDSFPESKQKSRNPSLRDPSLDIDIVSLTVKDDFLVLFNNSAIDSWIQYIQNVRSITFIGPESDYFLFEQHLQSHTSSLYADPKALSIPIRWVNETHWMDTYKTKHRCAYAGVCQQLIKLHVFDLKIYLNLSDIGDNILIVDSDTVWSREVTFIHHNQTISYFERMFEDDDQQNCQGSDPIRFVEAISIGRKGIVVSSEVADEFNHKHTLTPYKSCRRPQYSDANGARHIVHFMLFQQDVMRHLHQLVTKSWHASSVWQAVTACHKYEFCKGRISEYELYYAFMVSFYPERMHVHRLTPGKDWMNSAICGDREMQCCREKNVLLKGCHDHRIKKYLIDDDPGDMCCIN</sequence>
<accession>A0ABD3PJM9</accession>
<dbReference type="InterPro" id="IPR007657">
    <property type="entry name" value="Glycosyltransferase_61"/>
</dbReference>
<reference evidence="2 3" key="1">
    <citation type="submission" date="2024-10" db="EMBL/GenBank/DDBJ databases">
        <title>Updated reference genomes for cyclostephanoid diatoms.</title>
        <authorList>
            <person name="Roberts W.R."/>
            <person name="Alverson A.J."/>
        </authorList>
    </citation>
    <scope>NUCLEOTIDE SEQUENCE [LARGE SCALE GENOMIC DNA]</scope>
    <source>
        <strain evidence="2 3">AJA010-31</strain>
    </source>
</reference>
<evidence type="ECO:0000313" key="2">
    <source>
        <dbReference type="EMBL" id="KAL3788233.1"/>
    </source>
</evidence>
<dbReference type="EMBL" id="JALLPJ020000575">
    <property type="protein sequence ID" value="KAL3788233.1"/>
    <property type="molecule type" value="Genomic_DNA"/>
</dbReference>
<name>A0ABD3PJM9_9STRA</name>
<feature type="chain" id="PRO_5044859507" evidence="1">
    <location>
        <begin position="19"/>
        <end position="1001"/>
    </location>
</feature>
<dbReference type="AlphaFoldDB" id="A0ABD3PJM9"/>